<feature type="compositionally biased region" description="Basic and acidic residues" evidence="1">
    <location>
        <begin position="493"/>
        <end position="519"/>
    </location>
</feature>
<keyword evidence="4" id="KW-1185">Reference proteome</keyword>
<name>A0ABQ4DYB5_9ACTN</name>
<feature type="compositionally biased region" description="Basic and acidic residues" evidence="1">
    <location>
        <begin position="381"/>
        <end position="390"/>
    </location>
</feature>
<organism evidence="3 4">
    <name type="scientific">Plantactinospora endophytica</name>
    <dbReference type="NCBI Taxonomy" id="673535"/>
    <lineage>
        <taxon>Bacteria</taxon>
        <taxon>Bacillati</taxon>
        <taxon>Actinomycetota</taxon>
        <taxon>Actinomycetes</taxon>
        <taxon>Micromonosporales</taxon>
        <taxon>Micromonosporaceae</taxon>
        <taxon>Plantactinospora</taxon>
    </lineage>
</organism>
<feature type="compositionally biased region" description="Basic and acidic residues" evidence="1">
    <location>
        <begin position="286"/>
        <end position="325"/>
    </location>
</feature>
<feature type="region of interest" description="Disordered" evidence="1">
    <location>
        <begin position="1"/>
        <end position="23"/>
    </location>
</feature>
<feature type="compositionally biased region" description="Basic and acidic residues" evidence="1">
    <location>
        <begin position="563"/>
        <end position="578"/>
    </location>
</feature>
<feature type="compositionally biased region" description="Basic and acidic residues" evidence="1">
    <location>
        <begin position="417"/>
        <end position="477"/>
    </location>
</feature>
<evidence type="ECO:0000256" key="2">
    <source>
        <dbReference type="SAM" id="Phobius"/>
    </source>
</evidence>
<protein>
    <recommendedName>
        <fullName evidence="5">DMSO/TMAO reductase YedYZ heme-binding membrane subunit</fullName>
    </recommendedName>
</protein>
<feature type="transmembrane region" description="Helical" evidence="2">
    <location>
        <begin position="140"/>
        <end position="160"/>
    </location>
</feature>
<feature type="region of interest" description="Disordered" evidence="1">
    <location>
        <begin position="231"/>
        <end position="595"/>
    </location>
</feature>
<proteinExistence type="predicted"/>
<feature type="transmembrane region" description="Helical" evidence="2">
    <location>
        <begin position="103"/>
        <end position="120"/>
    </location>
</feature>
<evidence type="ECO:0000256" key="1">
    <source>
        <dbReference type="SAM" id="MobiDB-lite"/>
    </source>
</evidence>
<accession>A0ABQ4DYB5</accession>
<reference evidence="3 4" key="1">
    <citation type="submission" date="2021-01" db="EMBL/GenBank/DDBJ databases">
        <title>Whole genome shotgun sequence of Plantactinospora endophytica NBRC 110450.</title>
        <authorList>
            <person name="Komaki H."/>
            <person name="Tamura T."/>
        </authorList>
    </citation>
    <scope>NUCLEOTIDE SEQUENCE [LARGE SCALE GENOMIC DNA]</scope>
    <source>
        <strain evidence="3 4">NBRC 110450</strain>
    </source>
</reference>
<evidence type="ECO:0000313" key="4">
    <source>
        <dbReference type="Proteomes" id="UP000646749"/>
    </source>
</evidence>
<keyword evidence="2" id="KW-0812">Transmembrane</keyword>
<feature type="transmembrane region" description="Helical" evidence="2">
    <location>
        <begin position="28"/>
        <end position="49"/>
    </location>
</feature>
<gene>
    <name evidence="3" type="ORF">Pen02_23840</name>
</gene>
<sequence length="595" mass="64313">MARTRQIQRASVPMSFTSRGSTHRPQGAAALLVISMLAAVWATAMLSPIGGLINAYMFVFLTFFAGPATLVSLSLTVMIGLVATDRIVLLIRHRVLLQSAHRSIGIVAVFSLVLHVLTKISAGHVSANKALLPFISGGDVYVGLGTVAGAMMVAVLWTGLVRARFAGVGKPWLWRGLHSISYAAWPVALVHGLQAGRAAPTWVTLSYLLCMALVLALLGVRLSVTLGRKREEQGQTSAALSPVGRPGKPGRGGKPSASGRTSSMAPAKRRTADEIRASRASSGGRDSGRSSRRSRWDEDTSAGRRSGRDNRWDDQDAASGRRGEWGARTTGRDTSGGRMDDTQGGGRRRRESLTDLRGGSESAIDAWARAGELDSTYAPRSRSDRSDRFAVPEVPPPGSMSGDRDDAVGNAELPWDSPRRWAGDEPDEGPQRGTDEVYRRPRAWDDTSAGTDRDEPGEGRRSRRDNTDGSGRRSWREPEDEPTTGATRAGRRRAADEDPAADRSTERSGRHSRGRKDADADPEESTAEWGRAARYEPNLVAGADDDDDDKPALIDLGARRTRRSDDPPSRSTRRKDSGDEAEEGAYWTSLKGEAR</sequence>
<dbReference type="Proteomes" id="UP000646749">
    <property type="component" value="Unassembled WGS sequence"/>
</dbReference>
<keyword evidence="2" id="KW-1133">Transmembrane helix</keyword>
<evidence type="ECO:0000313" key="3">
    <source>
        <dbReference type="EMBL" id="GIG87448.1"/>
    </source>
</evidence>
<dbReference type="EMBL" id="BONW01000011">
    <property type="protein sequence ID" value="GIG87448.1"/>
    <property type="molecule type" value="Genomic_DNA"/>
</dbReference>
<comment type="caution">
    <text evidence="3">The sequence shown here is derived from an EMBL/GenBank/DDBJ whole genome shotgun (WGS) entry which is preliminary data.</text>
</comment>
<feature type="transmembrane region" description="Helical" evidence="2">
    <location>
        <begin position="199"/>
        <end position="220"/>
    </location>
</feature>
<feature type="transmembrane region" description="Helical" evidence="2">
    <location>
        <begin position="55"/>
        <end position="82"/>
    </location>
</feature>
<feature type="transmembrane region" description="Helical" evidence="2">
    <location>
        <begin position="172"/>
        <end position="193"/>
    </location>
</feature>
<keyword evidence="2" id="KW-0472">Membrane</keyword>
<evidence type="ECO:0008006" key="5">
    <source>
        <dbReference type="Google" id="ProtNLM"/>
    </source>
</evidence>